<comment type="subcellular location">
    <subcellularLocation>
        <location evidence="1">Membrane</location>
        <topology evidence="1">Multi-pass membrane protein</topology>
    </subcellularLocation>
</comment>
<dbReference type="FunFam" id="1.20.1510.10:FF:000006">
    <property type="entry name" value="Divalent cation efflux transporter"/>
    <property type="match status" value="1"/>
</dbReference>
<keyword evidence="5 7" id="KW-1133">Transmembrane helix</keyword>
<evidence type="ECO:0000259" key="9">
    <source>
        <dbReference type="Pfam" id="PF16916"/>
    </source>
</evidence>
<dbReference type="InterPro" id="IPR058533">
    <property type="entry name" value="Cation_efflux_TM"/>
</dbReference>
<keyword evidence="3" id="KW-0813">Transport</keyword>
<evidence type="ECO:0000256" key="5">
    <source>
        <dbReference type="ARBA" id="ARBA00022989"/>
    </source>
</evidence>
<feature type="transmembrane region" description="Helical" evidence="7">
    <location>
        <begin position="20"/>
        <end position="46"/>
    </location>
</feature>
<evidence type="ECO:0000256" key="1">
    <source>
        <dbReference type="ARBA" id="ARBA00004141"/>
    </source>
</evidence>
<name>C8PHX7_9BACT</name>
<dbReference type="STRING" id="824.CGRAC_1785"/>
<dbReference type="RefSeq" id="WP_005871339.1">
    <property type="nucleotide sequence ID" value="NZ_ACYG01000024.1"/>
</dbReference>
<dbReference type="Pfam" id="PF16916">
    <property type="entry name" value="ZT_dimer"/>
    <property type="match status" value="1"/>
</dbReference>
<evidence type="ECO:0000313" key="10">
    <source>
        <dbReference type="EMBL" id="EEV17741.1"/>
    </source>
</evidence>
<dbReference type="InterPro" id="IPR036837">
    <property type="entry name" value="Cation_efflux_CTD_sf"/>
</dbReference>
<proteinExistence type="inferred from homology"/>
<sequence>MEVPQAAYSRDKIIIRTGAIGIISNVILAAFKGVVGLISGSIAVVLDAVNNLSDALSSVITIVGVHLASKQPDRAHPFGHGRIEYLSAIVIAVIILYTGGVSLVESIKKIIHPQAANYNAVSLVIIAVAVAAKFSLGLYTQKTGERVNSDSLVASGVDAKYDALVSLATLVAALISLIFGLSLEAYLGAIISALLIKTAYEILRDTISKLLGSRPSLELTNEIYDVVRGFEGVIGAYDLMFHDYGPDKMVGSVHIEVASDTTAAQIDALTRRIQNAVFAKFNIILDTVGIYAFNRNDPRAAEIYEHIKQMAFSHEFVSQIHGFYLDEPKRSISFDVIVDFAAPDMEATFRAVCKQVRAAYPNYTLIITRDSDYSG</sequence>
<protein>
    <submittedName>
        <fullName evidence="10">Cation diffusion facilitator family transporter</fullName>
    </submittedName>
</protein>
<feature type="transmembrane region" description="Helical" evidence="7">
    <location>
        <begin position="81"/>
        <end position="100"/>
    </location>
</feature>
<dbReference type="InterPro" id="IPR027470">
    <property type="entry name" value="Cation_efflux_CTD"/>
</dbReference>
<dbReference type="GO" id="GO:0016020">
    <property type="term" value="C:membrane"/>
    <property type="evidence" value="ECO:0007669"/>
    <property type="project" value="UniProtKB-SubCell"/>
</dbReference>
<dbReference type="SUPFAM" id="SSF161111">
    <property type="entry name" value="Cation efflux protein transmembrane domain-like"/>
    <property type="match status" value="1"/>
</dbReference>
<dbReference type="PANTHER" id="PTHR43840:SF50">
    <property type="entry name" value="MANGANESE EFFLUX SYSTEM PROTEIN MNES"/>
    <property type="match status" value="1"/>
</dbReference>
<keyword evidence="11" id="KW-1185">Reference proteome</keyword>
<keyword evidence="6 7" id="KW-0472">Membrane</keyword>
<dbReference type="SUPFAM" id="SSF160240">
    <property type="entry name" value="Cation efflux protein cytoplasmic domain-like"/>
    <property type="match status" value="1"/>
</dbReference>
<dbReference type="eggNOG" id="COG0053">
    <property type="taxonomic scope" value="Bacteria"/>
</dbReference>
<dbReference type="AlphaFoldDB" id="C8PHX7"/>
<dbReference type="InterPro" id="IPR050291">
    <property type="entry name" value="CDF_Transporter"/>
</dbReference>
<evidence type="ECO:0000256" key="7">
    <source>
        <dbReference type="SAM" id="Phobius"/>
    </source>
</evidence>
<organism evidence="10 11">
    <name type="scientific">Campylobacter gracilis RM3268</name>
    <dbReference type="NCBI Taxonomy" id="553220"/>
    <lineage>
        <taxon>Bacteria</taxon>
        <taxon>Pseudomonadati</taxon>
        <taxon>Campylobacterota</taxon>
        <taxon>Epsilonproteobacteria</taxon>
        <taxon>Campylobacterales</taxon>
        <taxon>Campylobacteraceae</taxon>
        <taxon>Campylobacter</taxon>
    </lineage>
</organism>
<feature type="transmembrane region" description="Helical" evidence="7">
    <location>
        <begin position="120"/>
        <end position="140"/>
    </location>
</feature>
<feature type="domain" description="Cation efflux protein cytoplasmic" evidence="9">
    <location>
        <begin position="217"/>
        <end position="286"/>
    </location>
</feature>
<dbReference type="InterPro" id="IPR027469">
    <property type="entry name" value="Cation_efflux_TMD_sf"/>
</dbReference>
<dbReference type="Proteomes" id="UP000005709">
    <property type="component" value="Unassembled WGS sequence"/>
</dbReference>
<dbReference type="OrthoDB" id="9806522at2"/>
<dbReference type="GO" id="GO:0008324">
    <property type="term" value="F:monoatomic cation transmembrane transporter activity"/>
    <property type="evidence" value="ECO:0007669"/>
    <property type="project" value="InterPro"/>
</dbReference>
<evidence type="ECO:0000256" key="2">
    <source>
        <dbReference type="ARBA" id="ARBA00008114"/>
    </source>
</evidence>
<evidence type="ECO:0000259" key="8">
    <source>
        <dbReference type="Pfam" id="PF01545"/>
    </source>
</evidence>
<accession>C8PHX7</accession>
<dbReference type="NCBIfam" id="TIGR01297">
    <property type="entry name" value="CDF"/>
    <property type="match status" value="1"/>
</dbReference>
<gene>
    <name evidence="10" type="ORF">CAMGR0001_0573</name>
</gene>
<evidence type="ECO:0000256" key="3">
    <source>
        <dbReference type="ARBA" id="ARBA00022448"/>
    </source>
</evidence>
<dbReference type="InterPro" id="IPR002524">
    <property type="entry name" value="Cation_efflux"/>
</dbReference>
<dbReference type="Gene3D" id="1.20.1510.10">
    <property type="entry name" value="Cation efflux protein transmembrane domain"/>
    <property type="match status" value="1"/>
</dbReference>
<evidence type="ECO:0000256" key="4">
    <source>
        <dbReference type="ARBA" id="ARBA00022692"/>
    </source>
</evidence>
<dbReference type="EMBL" id="ACYG01000024">
    <property type="protein sequence ID" value="EEV17741.1"/>
    <property type="molecule type" value="Genomic_DNA"/>
</dbReference>
<evidence type="ECO:0000313" key="11">
    <source>
        <dbReference type="Proteomes" id="UP000005709"/>
    </source>
</evidence>
<comment type="caution">
    <text evidence="10">The sequence shown here is derived from an EMBL/GenBank/DDBJ whole genome shotgun (WGS) entry which is preliminary data.</text>
</comment>
<dbReference type="Pfam" id="PF01545">
    <property type="entry name" value="Cation_efflux"/>
    <property type="match status" value="1"/>
</dbReference>
<dbReference type="PANTHER" id="PTHR43840">
    <property type="entry name" value="MITOCHONDRIAL METAL TRANSPORTER 1-RELATED"/>
    <property type="match status" value="1"/>
</dbReference>
<keyword evidence="4 7" id="KW-0812">Transmembrane</keyword>
<dbReference type="Gene3D" id="3.30.70.1350">
    <property type="entry name" value="Cation efflux protein, cytoplasmic domain"/>
    <property type="match status" value="1"/>
</dbReference>
<feature type="transmembrane region" description="Helical" evidence="7">
    <location>
        <begin position="185"/>
        <end position="203"/>
    </location>
</feature>
<reference evidence="10 11" key="1">
    <citation type="submission" date="2009-07" db="EMBL/GenBank/DDBJ databases">
        <authorList>
            <person name="Madupu R."/>
            <person name="Sebastian Y."/>
            <person name="Durkin A.S."/>
            <person name="Torralba M."/>
            <person name="Methe B."/>
            <person name="Sutton G.G."/>
            <person name="Strausberg R.L."/>
            <person name="Nelson K.E."/>
        </authorList>
    </citation>
    <scope>NUCLEOTIDE SEQUENCE [LARGE SCALE GENOMIC DNA]</scope>
    <source>
        <strain evidence="10 11">RM3268</strain>
    </source>
</reference>
<evidence type="ECO:0000256" key="6">
    <source>
        <dbReference type="ARBA" id="ARBA00023136"/>
    </source>
</evidence>
<comment type="similarity">
    <text evidence="2">Belongs to the cation diffusion facilitator (CDF) transporter (TC 2.A.4) family.</text>
</comment>
<feature type="domain" description="Cation efflux protein transmembrane" evidence="8">
    <location>
        <begin position="20"/>
        <end position="211"/>
    </location>
</feature>